<keyword evidence="3" id="KW-1185">Reference proteome</keyword>
<dbReference type="AlphaFoldDB" id="A0AAV1Y5M1"/>
<dbReference type="GO" id="GO:0009733">
    <property type="term" value="P:response to auxin"/>
    <property type="evidence" value="ECO:0007669"/>
    <property type="project" value="InterPro"/>
</dbReference>
<dbReference type="Proteomes" id="UP001497480">
    <property type="component" value="Unassembled WGS sequence"/>
</dbReference>
<organism evidence="2 3">
    <name type="scientific">Lupinus luteus</name>
    <name type="common">European yellow lupine</name>
    <dbReference type="NCBI Taxonomy" id="3873"/>
    <lineage>
        <taxon>Eukaryota</taxon>
        <taxon>Viridiplantae</taxon>
        <taxon>Streptophyta</taxon>
        <taxon>Embryophyta</taxon>
        <taxon>Tracheophyta</taxon>
        <taxon>Spermatophyta</taxon>
        <taxon>Magnoliopsida</taxon>
        <taxon>eudicotyledons</taxon>
        <taxon>Gunneridae</taxon>
        <taxon>Pentapetalae</taxon>
        <taxon>rosids</taxon>
        <taxon>fabids</taxon>
        <taxon>Fabales</taxon>
        <taxon>Fabaceae</taxon>
        <taxon>Papilionoideae</taxon>
        <taxon>50 kb inversion clade</taxon>
        <taxon>genistoids sensu lato</taxon>
        <taxon>core genistoids</taxon>
        <taxon>Genisteae</taxon>
        <taxon>Lupinus</taxon>
    </lineage>
</organism>
<evidence type="ECO:0000313" key="2">
    <source>
        <dbReference type="EMBL" id="CAL0329287.1"/>
    </source>
</evidence>
<protein>
    <submittedName>
        <fullName evidence="2">Uncharacterized protein</fullName>
    </submittedName>
</protein>
<dbReference type="EMBL" id="CAXHTB010000021">
    <property type="protein sequence ID" value="CAL0329287.1"/>
    <property type="molecule type" value="Genomic_DNA"/>
</dbReference>
<proteinExistence type="inferred from homology"/>
<dbReference type="Pfam" id="PF02519">
    <property type="entry name" value="Auxin_inducible"/>
    <property type="match status" value="1"/>
</dbReference>
<name>A0AAV1Y5M1_LUPLU</name>
<accession>A0AAV1Y5M1</accession>
<evidence type="ECO:0000256" key="1">
    <source>
        <dbReference type="ARBA" id="ARBA00006974"/>
    </source>
</evidence>
<evidence type="ECO:0000313" key="3">
    <source>
        <dbReference type="Proteomes" id="UP001497480"/>
    </source>
</evidence>
<dbReference type="InterPro" id="IPR003676">
    <property type="entry name" value="SAUR_fam"/>
</dbReference>
<sequence length="109" mass="12820">MGIRLLPEMVHHAKQILRFWSHQSSKQYQFSGQSDSNIFHIPKGHFAVYVGVEDEYKKRFVVPISYLKQPLFQDLLSKAEEEFGFEYRMGNLMIPCPIDHFVNLTSHFS</sequence>
<gene>
    <name evidence="2" type="ORF">LLUT_LOCUS30347</name>
</gene>
<dbReference type="PANTHER" id="PTHR31929">
    <property type="entry name" value="SAUR-LIKE AUXIN-RESPONSIVE PROTEIN FAMILY-RELATED"/>
    <property type="match status" value="1"/>
</dbReference>
<comment type="caution">
    <text evidence="2">The sequence shown here is derived from an EMBL/GenBank/DDBJ whole genome shotgun (WGS) entry which is preliminary data.</text>
</comment>
<comment type="similarity">
    <text evidence="1">Belongs to the ARG7 family.</text>
</comment>
<reference evidence="2 3" key="1">
    <citation type="submission" date="2024-03" db="EMBL/GenBank/DDBJ databases">
        <authorList>
            <person name="Martinez-Hernandez J."/>
        </authorList>
    </citation>
    <scope>NUCLEOTIDE SEQUENCE [LARGE SCALE GENOMIC DNA]</scope>
</reference>